<dbReference type="PANTHER" id="PTHR36449:SF1">
    <property type="entry name" value="ACETYLTRANSFERASE"/>
    <property type="match status" value="1"/>
</dbReference>
<dbReference type="GO" id="GO:0016746">
    <property type="term" value="F:acyltransferase activity"/>
    <property type="evidence" value="ECO:0007669"/>
    <property type="project" value="UniProtKB-KW"/>
</dbReference>
<organism evidence="4 5">
    <name type="scientific">Mucilaginibacter limnophilus</name>
    <dbReference type="NCBI Taxonomy" id="1932778"/>
    <lineage>
        <taxon>Bacteria</taxon>
        <taxon>Pseudomonadati</taxon>
        <taxon>Bacteroidota</taxon>
        <taxon>Sphingobacteriia</taxon>
        <taxon>Sphingobacteriales</taxon>
        <taxon>Sphingobacteriaceae</taxon>
        <taxon>Mucilaginibacter</taxon>
    </lineage>
</organism>
<evidence type="ECO:0000256" key="2">
    <source>
        <dbReference type="ARBA" id="ARBA00022679"/>
    </source>
</evidence>
<dbReference type="Gene3D" id="3.40.630.30">
    <property type="match status" value="1"/>
</dbReference>
<name>A0A3S2X0G7_9SPHI</name>
<gene>
    <name evidence="4" type="ORF">EOD41_00945</name>
</gene>
<dbReference type="AlphaFoldDB" id="A0A3S2X0G7"/>
<proteinExistence type="predicted"/>
<dbReference type="SUPFAM" id="SSF55729">
    <property type="entry name" value="Acyl-CoA N-acyltransferases (Nat)"/>
    <property type="match status" value="1"/>
</dbReference>
<keyword evidence="1" id="KW-1277">Toxin-antitoxin system</keyword>
<comment type="caution">
    <text evidence="4">The sequence shown here is derived from an EMBL/GenBank/DDBJ whole genome shotgun (WGS) entry which is preliminary data.</text>
</comment>
<sequence length="166" mass="18756">MSYPIEPLHSGLNKKEFTCGKEMLDNYLHKQASQDIKRRLSTVSVMLDGDRIIGYYTLSSTSIPYELVPEKVQKKMPPSYHNLPAILLGRLALDQNYKGQRLGEYLLIDALKKCYDVSLTHVGAMAVIVDPLDADAEAFYLKYDFVKLDSGKMFLTIQTIAALFTN</sequence>
<accession>A0A3S2X0G7</accession>
<dbReference type="Proteomes" id="UP000282759">
    <property type="component" value="Unassembled WGS sequence"/>
</dbReference>
<dbReference type="EMBL" id="SACK01000001">
    <property type="protein sequence ID" value="RVU02537.1"/>
    <property type="molecule type" value="Genomic_DNA"/>
</dbReference>
<evidence type="ECO:0000256" key="1">
    <source>
        <dbReference type="ARBA" id="ARBA00022649"/>
    </source>
</evidence>
<evidence type="ECO:0000313" key="4">
    <source>
        <dbReference type="EMBL" id="RVU02537.1"/>
    </source>
</evidence>
<reference evidence="4 5" key="1">
    <citation type="submission" date="2019-01" db="EMBL/GenBank/DDBJ databases">
        <authorList>
            <person name="Chen W.-M."/>
        </authorList>
    </citation>
    <scope>NUCLEOTIDE SEQUENCE [LARGE SCALE GENOMIC DNA]</scope>
    <source>
        <strain evidence="4 5">YBJ-36</strain>
    </source>
</reference>
<evidence type="ECO:0000313" key="5">
    <source>
        <dbReference type="Proteomes" id="UP000282759"/>
    </source>
</evidence>
<keyword evidence="3" id="KW-0012">Acyltransferase</keyword>
<dbReference type="OrthoDB" id="9799147at2"/>
<dbReference type="PANTHER" id="PTHR36449">
    <property type="entry name" value="ACETYLTRANSFERASE-RELATED"/>
    <property type="match status" value="1"/>
</dbReference>
<dbReference type="RefSeq" id="WP_127702906.1">
    <property type="nucleotide sequence ID" value="NZ_SACK01000001.1"/>
</dbReference>
<protein>
    <submittedName>
        <fullName evidence="4">GNAT family N-acetyltransferase</fullName>
    </submittedName>
</protein>
<keyword evidence="2 4" id="KW-0808">Transferase</keyword>
<evidence type="ECO:0000256" key="3">
    <source>
        <dbReference type="ARBA" id="ARBA00023315"/>
    </source>
</evidence>
<dbReference type="InterPro" id="IPR016181">
    <property type="entry name" value="Acyl_CoA_acyltransferase"/>
</dbReference>
<keyword evidence="5" id="KW-1185">Reference proteome</keyword>